<name>A0ABM8RYU1_9XANT</name>
<feature type="region of interest" description="Disordered" evidence="1">
    <location>
        <begin position="129"/>
        <end position="174"/>
    </location>
</feature>
<feature type="region of interest" description="Disordered" evidence="1">
    <location>
        <begin position="50"/>
        <end position="82"/>
    </location>
</feature>
<evidence type="ECO:0000313" key="2">
    <source>
        <dbReference type="EMBL" id="CAE6779378.1"/>
    </source>
</evidence>
<dbReference type="Proteomes" id="UP000835287">
    <property type="component" value="Chromosome"/>
</dbReference>
<evidence type="ECO:0000256" key="1">
    <source>
        <dbReference type="SAM" id="MobiDB-lite"/>
    </source>
</evidence>
<keyword evidence="3" id="KW-1185">Reference proteome</keyword>
<dbReference type="EMBL" id="HG992338">
    <property type="protein sequence ID" value="CAE6779404.1"/>
    <property type="molecule type" value="Genomic_DNA"/>
</dbReference>
<organism evidence="2 3">
    <name type="scientific">Xanthomonas arboricola pv. corylina</name>
    <dbReference type="NCBI Taxonomy" id="487821"/>
    <lineage>
        <taxon>Bacteria</taxon>
        <taxon>Pseudomonadati</taxon>
        <taxon>Pseudomonadota</taxon>
        <taxon>Gammaproteobacteria</taxon>
        <taxon>Lysobacterales</taxon>
        <taxon>Lysobacteraceae</taxon>
        <taxon>Xanthomonas</taxon>
    </lineage>
</organism>
<evidence type="ECO:0000313" key="3">
    <source>
        <dbReference type="Proteomes" id="UP000835287"/>
    </source>
</evidence>
<protein>
    <submittedName>
        <fullName evidence="2">Uncharacterized protein</fullName>
    </submittedName>
</protein>
<dbReference type="EMBL" id="HG992338">
    <property type="protein sequence ID" value="CAE6779378.1"/>
    <property type="molecule type" value="Genomic_DNA"/>
</dbReference>
<accession>A0ABM8RYU1</accession>
<reference evidence="2 3" key="1">
    <citation type="submission" date="2021-02" db="EMBL/GenBank/DDBJ databases">
        <authorList>
            <person name="Pothier F. J."/>
        </authorList>
    </citation>
    <scope>NUCLEOTIDE SEQUENCE [LARGE SCALE GENOMIC DNA]</scope>
    <source>
        <strain evidence="2 3">301</strain>
    </source>
</reference>
<proteinExistence type="predicted"/>
<sequence>MDVERAARSWFVLAAYLSLCELNIVAHEYGTLMTLLVLPRYASVWQPSYERDRPARRRQRRDHPDLDVFVGVPTGVDGEPVPDRIADAEQRQQRLRVRGESADDLPTAVNETHVSTGWGYMPSASHKPPGCVTISRESQSTQGASASYPLQTTGYSASRSPATENTACQASCSP</sequence>
<gene>
    <name evidence="2" type="ORF">XAC301_23610</name>
</gene>
<feature type="compositionally biased region" description="Polar residues" evidence="1">
    <location>
        <begin position="135"/>
        <end position="174"/>
    </location>
</feature>